<evidence type="ECO:0000313" key="1">
    <source>
        <dbReference type="EMBL" id="KAK5939645.1"/>
    </source>
</evidence>
<evidence type="ECO:0000313" key="2">
    <source>
        <dbReference type="Proteomes" id="UP001334248"/>
    </source>
</evidence>
<reference evidence="1 2" key="1">
    <citation type="journal article" date="2023" name="Res Sq">
        <title>Genomic and morphological characterization of Knufia obscura isolated from the Mars 2020 spacecraft assembly facility.</title>
        <authorList>
            <person name="Chander A.M."/>
            <person name="Teixeira M.M."/>
            <person name="Singh N.K."/>
            <person name="Williams M.P."/>
            <person name="Parker C.W."/>
            <person name="Leo P."/>
            <person name="Stajich J.E."/>
            <person name="Torok T."/>
            <person name="Tighe S."/>
            <person name="Mason C.E."/>
            <person name="Venkateswaran K."/>
        </authorList>
    </citation>
    <scope>NUCLEOTIDE SEQUENCE [LARGE SCALE GENOMIC DNA]</scope>
    <source>
        <strain evidence="1 2">CCFEE 5817</strain>
    </source>
</reference>
<keyword evidence="2" id="KW-1185">Reference proteome</keyword>
<protein>
    <submittedName>
        <fullName evidence="1">Uncharacterized protein</fullName>
    </submittedName>
</protein>
<comment type="caution">
    <text evidence="1">The sequence shown here is derived from an EMBL/GenBank/DDBJ whole genome shotgun (WGS) entry which is preliminary data.</text>
</comment>
<dbReference type="GeneID" id="90001473"/>
<dbReference type="Proteomes" id="UP001334248">
    <property type="component" value="Unassembled WGS sequence"/>
</dbReference>
<sequence length="250" mass="27437">MDSITNLRELVIVPATTDVGLQPSPIEKATKAQCKQLARGQMINIIALIVGTNQRENVGQIFLSIIRESSTVIDGQLAAKVAEGFNLKQLIRLLIPVTSARALEAIVNYLNFNIITAKGALGEMKGIASKDNPLYRHMRIREVATVIGFKHIVDQMDGRINGTFYRGGSHRYRLPIENVRRIANVKVVTPYNRSIRQQVVASVVQAHLDGHLTNESEVDALARDIPAFNDALAVERARRQPAAAANAGQT</sequence>
<name>A0ABR0RGD4_9EURO</name>
<dbReference type="EMBL" id="JAVHJV010000010">
    <property type="protein sequence ID" value="KAK5939645.1"/>
    <property type="molecule type" value="Genomic_DNA"/>
</dbReference>
<gene>
    <name evidence="1" type="ORF">PMZ80_008024</name>
</gene>
<organism evidence="1 2">
    <name type="scientific">Knufia obscura</name>
    <dbReference type="NCBI Taxonomy" id="1635080"/>
    <lineage>
        <taxon>Eukaryota</taxon>
        <taxon>Fungi</taxon>
        <taxon>Dikarya</taxon>
        <taxon>Ascomycota</taxon>
        <taxon>Pezizomycotina</taxon>
        <taxon>Eurotiomycetes</taxon>
        <taxon>Chaetothyriomycetidae</taxon>
        <taxon>Chaetothyriales</taxon>
        <taxon>Trichomeriaceae</taxon>
        <taxon>Knufia</taxon>
    </lineage>
</organism>
<accession>A0ABR0RGD4</accession>
<dbReference type="RefSeq" id="XP_064727735.1">
    <property type="nucleotide sequence ID" value="XM_064876428.1"/>
</dbReference>
<proteinExistence type="predicted"/>